<accession>W1PHR3</accession>
<dbReference type="FunFam" id="3.40.50.2300:FF:000188">
    <property type="entry name" value="Glutamate receptor"/>
    <property type="match status" value="1"/>
</dbReference>
<proteinExistence type="inferred from homology"/>
<keyword evidence="7 17" id="KW-1133">Transmembrane helix</keyword>
<feature type="transmembrane region" description="Helical" evidence="17">
    <location>
        <begin position="743"/>
        <end position="766"/>
    </location>
</feature>
<comment type="function">
    <text evidence="14">Glutamate-gated receptor that probably acts as a non-selective cation channel. May be involved in light-signal transduction and calcium homeostasis via the regulation of calcium influx into cells.</text>
</comment>
<evidence type="ECO:0000256" key="11">
    <source>
        <dbReference type="ARBA" id="ARBA00023180"/>
    </source>
</evidence>
<dbReference type="PANTHER" id="PTHR34836:SF1">
    <property type="entry name" value="OS09G0428600 PROTEIN"/>
    <property type="match status" value="1"/>
</dbReference>
<evidence type="ECO:0000259" key="18">
    <source>
        <dbReference type="SMART" id="SM00079"/>
    </source>
</evidence>
<keyword evidence="6" id="KW-0732">Signal</keyword>
<feature type="transmembrane region" description="Helical" evidence="17">
    <location>
        <begin position="562"/>
        <end position="580"/>
    </location>
</feature>
<keyword evidence="13 15" id="KW-0407">Ion channel</keyword>
<evidence type="ECO:0000256" key="15">
    <source>
        <dbReference type="PIRNR" id="PIRNR037090"/>
    </source>
</evidence>
<keyword evidence="9 15" id="KW-0472">Membrane</keyword>
<reference evidence="20" key="1">
    <citation type="journal article" date="2013" name="Science">
        <title>The Amborella genome and the evolution of flowering plants.</title>
        <authorList>
            <consortium name="Amborella Genome Project"/>
        </authorList>
    </citation>
    <scope>NUCLEOTIDE SEQUENCE [LARGE SCALE GENOMIC DNA]</scope>
</reference>
<evidence type="ECO:0000256" key="3">
    <source>
        <dbReference type="ARBA" id="ARBA00011095"/>
    </source>
</evidence>
<dbReference type="Pfam" id="PF01094">
    <property type="entry name" value="ANF_receptor"/>
    <property type="match status" value="1"/>
</dbReference>
<dbReference type="GO" id="GO:0015276">
    <property type="term" value="F:ligand-gated monoatomic ion channel activity"/>
    <property type="evidence" value="ECO:0000318"/>
    <property type="project" value="GO_Central"/>
</dbReference>
<evidence type="ECO:0000256" key="2">
    <source>
        <dbReference type="ARBA" id="ARBA00008685"/>
    </source>
</evidence>
<comment type="subcellular location">
    <subcellularLocation>
        <location evidence="1">Membrane</location>
        <topology evidence="1">Multi-pass membrane protein</topology>
    </subcellularLocation>
</comment>
<evidence type="ECO:0000256" key="14">
    <source>
        <dbReference type="ARBA" id="ARBA00049638"/>
    </source>
</evidence>
<keyword evidence="12 15" id="KW-1071">Ligand-gated ion channel</keyword>
<evidence type="ECO:0000256" key="12">
    <source>
        <dbReference type="ARBA" id="ARBA00023286"/>
    </source>
</evidence>
<dbReference type="InterPro" id="IPR017103">
    <property type="entry name" value="Iontropic_Glu_rcpt_pln"/>
</dbReference>
<dbReference type="HOGENOM" id="CLU_007358_0_2_1"/>
<dbReference type="AlphaFoldDB" id="W1PHR3"/>
<dbReference type="GO" id="GO:0038023">
    <property type="term" value="F:signaling receptor activity"/>
    <property type="evidence" value="ECO:0000318"/>
    <property type="project" value="GO_Central"/>
</dbReference>
<evidence type="ECO:0000256" key="16">
    <source>
        <dbReference type="SAM" id="MobiDB-lite"/>
    </source>
</evidence>
<dbReference type="SUPFAM" id="SSF53822">
    <property type="entry name" value="Periplasmic binding protein-like I"/>
    <property type="match status" value="1"/>
</dbReference>
<dbReference type="Gramene" id="ERN07224">
    <property type="protein sequence ID" value="ERN07224"/>
    <property type="gene ID" value="AMTR_s00019p00182190"/>
</dbReference>
<dbReference type="InterPro" id="IPR015683">
    <property type="entry name" value="Ionotropic_Glu_rcpt"/>
</dbReference>
<dbReference type="FunFam" id="1.10.287.70:FF:000037">
    <property type="entry name" value="Glutamate receptor"/>
    <property type="match status" value="1"/>
</dbReference>
<sequence length="882" mass="97839">MKNVQVQAIIGPQTSEEADFVANLGSKSQVPILSFSATSPSLSSTRTPYFIRATPNHSTQAKPIAALFKVYRWRGAVAIYEDSDYGTGFIPYLTDALQEVDSQLQYRCVLPPSAPEGLIREELFKLMTMQTRVFVVHMRYPLASKFFLQVQQIGMMSREYAWIITDGIAGILDSLDPAVIDSMQGVIGVKSHVANSDRLANFTTRWRRRFRQEYPDELHIPSLTIFGIRAYDAAWALALAVEKSGTRAFSFLPPIAGKSTGNFTDVLALGTLPSGPRLRRSILATNFEGLTGNIEFVNGQVEACTFQIINVIGNQAHEVGLWSPEFGLSPYKKISNGEEVLGVHVDELWPVIWPGRSMAVPKGWVIPTNQKKWRVGVPVKTGFTEFVKVERDPINGRRTVTGFSIDVFEAVVESLPYAVTYELIPFEDSHGRGAGTYNDMLDQVYFGNYDAVVGDVSITANRSNYVDFTLPYTESGVTMVVPMKKERRSKALAFLKPLTLELWLITTGFFFLMAFVIWFLEHRINEDFRGPLLEQMGKALYFSFSMLVYSHRDRITSNLTRLVIILWLFVVLILSSSYTANLASIFTVEQLQPTVTDLQTLINNGDYIGYNHGSFVKGLLMKRGVPESKLRPFATIDCFAEALLNGSSRGGVAAIVFEIPNVKLFLACYPDKFTTAGPINRTGGYGFVLPKNSPLLSDISSAVLNITEGEKMVAIENKWFGKQTTQSSSSPADASEALSLDCFWGLFLIVGATAIGALIIFAIGLWNENQNRALNEFPLADPNLWQKIVALTKLFDEKDPLPHNFKTREIGVREIEFNRDGVLSTREDPLGLGALGDVLSNEGTTLSPRTTASVGDAPMPSPLSSLEDDDTFLPLRDHAQEM</sequence>
<comment type="similarity">
    <text evidence="2 15">Belongs to the glutamate-gated ion channel (TC 1.A.10.1) family.</text>
</comment>
<dbReference type="InterPro" id="IPR001320">
    <property type="entry name" value="Iontro_rcpt_C"/>
</dbReference>
<dbReference type="CDD" id="cd13686">
    <property type="entry name" value="GluR_Plant"/>
    <property type="match status" value="1"/>
</dbReference>
<dbReference type="FunFam" id="3.40.190.10:FF:000103">
    <property type="entry name" value="Glutamate receptor"/>
    <property type="match status" value="1"/>
</dbReference>
<dbReference type="Proteomes" id="UP000017836">
    <property type="component" value="Unassembled WGS sequence"/>
</dbReference>
<dbReference type="InterPro" id="IPR019594">
    <property type="entry name" value="Glu/Gly-bd"/>
</dbReference>
<dbReference type="Pfam" id="PF00060">
    <property type="entry name" value="Lig_chan"/>
    <property type="match status" value="1"/>
</dbReference>
<evidence type="ECO:0000256" key="8">
    <source>
        <dbReference type="ARBA" id="ARBA00023065"/>
    </source>
</evidence>
<dbReference type="InterPro" id="IPR001828">
    <property type="entry name" value="ANF_lig-bd_rcpt"/>
</dbReference>
<dbReference type="Gene3D" id="3.40.190.10">
    <property type="entry name" value="Periplasmic binding protein-like II"/>
    <property type="match status" value="2"/>
</dbReference>
<evidence type="ECO:0000256" key="1">
    <source>
        <dbReference type="ARBA" id="ARBA00004141"/>
    </source>
</evidence>
<dbReference type="InterPro" id="IPR028082">
    <property type="entry name" value="Peripla_BP_I"/>
</dbReference>
<evidence type="ECO:0000313" key="19">
    <source>
        <dbReference type="EMBL" id="ERN07224.1"/>
    </source>
</evidence>
<feature type="region of interest" description="Disordered" evidence="16">
    <location>
        <begin position="845"/>
        <end position="882"/>
    </location>
</feature>
<evidence type="ECO:0000256" key="5">
    <source>
        <dbReference type="ARBA" id="ARBA00022692"/>
    </source>
</evidence>
<dbReference type="eggNOG" id="KOG1052">
    <property type="taxonomic scope" value="Eukaryota"/>
</dbReference>
<protein>
    <recommendedName>
        <fullName evidence="15">Glutamate receptor</fullName>
    </recommendedName>
</protein>
<dbReference type="GO" id="GO:0005886">
    <property type="term" value="C:plasma membrane"/>
    <property type="evidence" value="ECO:0000318"/>
    <property type="project" value="GO_Central"/>
</dbReference>
<keyword evidence="10 15" id="KW-0675">Receptor</keyword>
<dbReference type="Pfam" id="PF10613">
    <property type="entry name" value="Lig_chan-Glu_bd"/>
    <property type="match status" value="1"/>
</dbReference>
<keyword evidence="11" id="KW-0325">Glycoprotein</keyword>
<keyword evidence="8 15" id="KW-0406">Ion transport</keyword>
<feature type="transmembrane region" description="Helical" evidence="17">
    <location>
        <begin position="493"/>
        <end position="520"/>
    </location>
</feature>
<organism evidence="19 20">
    <name type="scientific">Amborella trichopoda</name>
    <dbReference type="NCBI Taxonomy" id="13333"/>
    <lineage>
        <taxon>Eukaryota</taxon>
        <taxon>Viridiplantae</taxon>
        <taxon>Streptophyta</taxon>
        <taxon>Embryophyta</taxon>
        <taxon>Tracheophyta</taxon>
        <taxon>Spermatophyta</taxon>
        <taxon>Magnoliopsida</taxon>
        <taxon>Amborellales</taxon>
        <taxon>Amborellaceae</taxon>
        <taxon>Amborella</taxon>
    </lineage>
</organism>
<evidence type="ECO:0000256" key="10">
    <source>
        <dbReference type="ARBA" id="ARBA00023170"/>
    </source>
</evidence>
<keyword evidence="4 15" id="KW-0813">Transport</keyword>
<dbReference type="PIRSF" id="PIRSF037090">
    <property type="entry name" value="Iontro_Glu-like_rcpt_pln"/>
    <property type="match status" value="1"/>
</dbReference>
<dbReference type="CDD" id="cd19990">
    <property type="entry name" value="PBP1_GABAb_receptor_plant"/>
    <property type="match status" value="1"/>
</dbReference>
<dbReference type="Gene3D" id="3.40.50.2300">
    <property type="match status" value="2"/>
</dbReference>
<evidence type="ECO:0000313" key="20">
    <source>
        <dbReference type="Proteomes" id="UP000017836"/>
    </source>
</evidence>
<dbReference type="PANTHER" id="PTHR34836">
    <property type="entry name" value="OS06G0188250 PROTEIN"/>
    <property type="match status" value="1"/>
</dbReference>
<dbReference type="OMA" id="ENFNDAG"/>
<keyword evidence="5 17" id="KW-0812">Transmembrane</keyword>
<dbReference type="InterPro" id="IPR044440">
    <property type="entry name" value="GABAb_receptor_plant_PBP1"/>
</dbReference>
<evidence type="ECO:0000256" key="13">
    <source>
        <dbReference type="ARBA" id="ARBA00023303"/>
    </source>
</evidence>
<feature type="domain" description="Ionotropic glutamate receptor C-terminal" evidence="18">
    <location>
        <begin position="372"/>
        <end position="722"/>
    </location>
</feature>
<evidence type="ECO:0000256" key="7">
    <source>
        <dbReference type="ARBA" id="ARBA00022989"/>
    </source>
</evidence>
<evidence type="ECO:0000256" key="4">
    <source>
        <dbReference type="ARBA" id="ARBA00022448"/>
    </source>
</evidence>
<keyword evidence="20" id="KW-1185">Reference proteome</keyword>
<dbReference type="OrthoDB" id="5984008at2759"/>
<name>W1PHR3_AMBTC</name>
<dbReference type="SUPFAM" id="SSF53850">
    <property type="entry name" value="Periplasmic binding protein-like II"/>
    <property type="match status" value="1"/>
</dbReference>
<gene>
    <name evidence="19" type="ORF">AMTR_s00019p00182190</name>
</gene>
<evidence type="ECO:0000256" key="17">
    <source>
        <dbReference type="SAM" id="Phobius"/>
    </source>
</evidence>
<comment type="function">
    <text evidence="15">Glutamate-gated receptor that probably acts as non-selective cation channel.</text>
</comment>
<dbReference type="SMART" id="SM00079">
    <property type="entry name" value="PBPe"/>
    <property type="match status" value="1"/>
</dbReference>
<evidence type="ECO:0000256" key="9">
    <source>
        <dbReference type="ARBA" id="ARBA00023136"/>
    </source>
</evidence>
<comment type="subunit">
    <text evidence="3">May form heteromers.</text>
</comment>
<dbReference type="Gene3D" id="1.10.287.70">
    <property type="match status" value="1"/>
</dbReference>
<dbReference type="KEGG" id="atr:110006332"/>
<evidence type="ECO:0000256" key="6">
    <source>
        <dbReference type="ARBA" id="ARBA00022729"/>
    </source>
</evidence>
<dbReference type="EMBL" id="KI393807">
    <property type="protein sequence ID" value="ERN07224.1"/>
    <property type="molecule type" value="Genomic_DNA"/>
</dbReference>